<sequence>MLSEISRSLHENIKLIKTVNRLSRNLADFEAADAETVRENYLKAIKRRYNDDSLIIVDGSDITKPASKHLEKLCEVRDGSTGEIGIGYHTIGAAVLSSENKLPFGIYSRIYSTKDEDFVSEIEEYLDCFEYISRHFSKDNVRTMDRGFDNNKYYRYFIRNNEKFIIRAKKNRNVIYNGKTENIMSVANRFKGKYSLRFKNKSGKQVDVKISIISIQLPKYKNVELQLVVVYGFGEEPMLLITNLSSDDKRIGISVCKAYLMRWRIEEYFKFKKQKFDYENLRVRSLQSIRTLDLLLTLAIGYISMLSDKPFFTRMRFEIIEVSKRLFGAPDFVYYAIADGIYETLKYVKSGLKRLLAIPTPSPQLLLAGFGET</sequence>
<dbReference type="SUPFAM" id="SSF53098">
    <property type="entry name" value="Ribonuclease H-like"/>
    <property type="match status" value="1"/>
</dbReference>
<dbReference type="GO" id="GO:0004803">
    <property type="term" value="F:transposase activity"/>
    <property type="evidence" value="ECO:0007669"/>
    <property type="project" value="InterPro"/>
</dbReference>
<accession>A0A935C592</accession>
<keyword evidence="3" id="KW-1185">Reference proteome</keyword>
<dbReference type="GO" id="GO:0003677">
    <property type="term" value="F:DNA binding"/>
    <property type="evidence" value="ECO:0007669"/>
    <property type="project" value="InterPro"/>
</dbReference>
<dbReference type="InterPro" id="IPR012337">
    <property type="entry name" value="RNaseH-like_sf"/>
</dbReference>
<reference evidence="2" key="1">
    <citation type="submission" date="2021-01" db="EMBL/GenBank/DDBJ databases">
        <title>Genome public.</title>
        <authorList>
            <person name="Liu C."/>
            <person name="Sun Q."/>
        </authorList>
    </citation>
    <scope>NUCLEOTIDE SEQUENCE</scope>
    <source>
        <strain evidence="2">M6</strain>
    </source>
</reference>
<dbReference type="Gene3D" id="3.90.350.10">
    <property type="entry name" value="Transposase Inhibitor Protein From Tn5, Chain A, domain 1"/>
    <property type="match status" value="1"/>
</dbReference>
<evidence type="ECO:0000313" key="2">
    <source>
        <dbReference type="EMBL" id="MBK6089987.1"/>
    </source>
</evidence>
<dbReference type="RefSeq" id="WP_207752210.1">
    <property type="nucleotide sequence ID" value="NZ_JAEQMG010000165.1"/>
</dbReference>
<evidence type="ECO:0000259" key="1">
    <source>
        <dbReference type="Pfam" id="PF01609"/>
    </source>
</evidence>
<dbReference type="Pfam" id="PF01609">
    <property type="entry name" value="DDE_Tnp_1"/>
    <property type="match status" value="1"/>
</dbReference>
<dbReference type="GO" id="GO:0006313">
    <property type="term" value="P:DNA transposition"/>
    <property type="evidence" value="ECO:0007669"/>
    <property type="project" value="InterPro"/>
</dbReference>
<proteinExistence type="predicted"/>
<gene>
    <name evidence="2" type="ORF">JKK62_15280</name>
</gene>
<dbReference type="PANTHER" id="PTHR33258">
    <property type="entry name" value="TRANSPOSASE INSL FOR INSERTION SEQUENCE ELEMENT IS186A-RELATED"/>
    <property type="match status" value="1"/>
</dbReference>
<dbReference type="PANTHER" id="PTHR33258:SF1">
    <property type="entry name" value="TRANSPOSASE INSL FOR INSERTION SEQUENCE ELEMENT IS186A-RELATED"/>
    <property type="match status" value="1"/>
</dbReference>
<dbReference type="EMBL" id="JAEQMG010000165">
    <property type="protein sequence ID" value="MBK6089987.1"/>
    <property type="molecule type" value="Genomic_DNA"/>
</dbReference>
<evidence type="ECO:0000313" key="3">
    <source>
        <dbReference type="Proteomes" id="UP000633365"/>
    </source>
</evidence>
<dbReference type="AlphaFoldDB" id="A0A935C592"/>
<organism evidence="2 3">
    <name type="scientific">Ruminococcus difficilis</name>
    <dbReference type="NCBI Taxonomy" id="2763069"/>
    <lineage>
        <taxon>Bacteria</taxon>
        <taxon>Bacillati</taxon>
        <taxon>Bacillota</taxon>
        <taxon>Clostridia</taxon>
        <taxon>Eubacteriales</taxon>
        <taxon>Oscillospiraceae</taxon>
        <taxon>Ruminococcus</taxon>
    </lineage>
</organism>
<protein>
    <submittedName>
        <fullName evidence="2">Transposase</fullName>
    </submittedName>
</protein>
<name>A0A935C592_9FIRM</name>
<dbReference type="InterPro" id="IPR002559">
    <property type="entry name" value="Transposase_11"/>
</dbReference>
<feature type="domain" description="Transposase IS4-like" evidence="1">
    <location>
        <begin position="135"/>
        <end position="300"/>
    </location>
</feature>
<comment type="caution">
    <text evidence="2">The sequence shown here is derived from an EMBL/GenBank/DDBJ whole genome shotgun (WGS) entry which is preliminary data.</text>
</comment>
<dbReference type="Proteomes" id="UP000633365">
    <property type="component" value="Unassembled WGS sequence"/>
</dbReference>